<proteinExistence type="predicted"/>
<feature type="region of interest" description="Disordered" evidence="1">
    <location>
        <begin position="131"/>
        <end position="255"/>
    </location>
</feature>
<feature type="compositionally biased region" description="Gly residues" evidence="1">
    <location>
        <begin position="29"/>
        <end position="40"/>
    </location>
</feature>
<feature type="compositionally biased region" description="Low complexity" evidence="1">
    <location>
        <begin position="179"/>
        <end position="191"/>
    </location>
</feature>
<protein>
    <submittedName>
        <fullName evidence="2">Uncharacterized protein</fullName>
    </submittedName>
</protein>
<dbReference type="Proteomes" id="UP000218209">
    <property type="component" value="Unassembled WGS sequence"/>
</dbReference>
<accession>A0A1X6PBE4</accession>
<evidence type="ECO:0000256" key="1">
    <source>
        <dbReference type="SAM" id="MobiDB-lite"/>
    </source>
</evidence>
<feature type="compositionally biased region" description="Basic residues" evidence="1">
    <location>
        <begin position="246"/>
        <end position="255"/>
    </location>
</feature>
<keyword evidence="3" id="KW-1185">Reference proteome</keyword>
<gene>
    <name evidence="2" type="ORF">BU14_0116s0031</name>
</gene>
<dbReference type="EMBL" id="KV918818">
    <property type="protein sequence ID" value="OSX78211.1"/>
    <property type="molecule type" value="Genomic_DNA"/>
</dbReference>
<name>A0A1X6PBE4_PORUM</name>
<organism evidence="2 3">
    <name type="scientific">Porphyra umbilicalis</name>
    <name type="common">Purple laver</name>
    <name type="synonym">Red alga</name>
    <dbReference type="NCBI Taxonomy" id="2786"/>
    <lineage>
        <taxon>Eukaryota</taxon>
        <taxon>Rhodophyta</taxon>
        <taxon>Bangiophyceae</taxon>
        <taxon>Bangiales</taxon>
        <taxon>Bangiaceae</taxon>
        <taxon>Porphyra</taxon>
    </lineage>
</organism>
<feature type="compositionally biased region" description="Basic residues" evidence="1">
    <location>
        <begin position="155"/>
        <end position="164"/>
    </location>
</feature>
<evidence type="ECO:0000313" key="2">
    <source>
        <dbReference type="EMBL" id="OSX78211.1"/>
    </source>
</evidence>
<evidence type="ECO:0000313" key="3">
    <source>
        <dbReference type="Proteomes" id="UP000218209"/>
    </source>
</evidence>
<feature type="compositionally biased region" description="Low complexity" evidence="1">
    <location>
        <begin position="68"/>
        <end position="77"/>
    </location>
</feature>
<sequence length="383" mass="37500">MGLSAAAWAGPTASGAGGGSADRPPVGNGRVGVDGPGGRVTGPAEPMATAGGGAPGDGREPTGGVSGGAVVAAGLGARSDGGGLVGVVPPTAWPSSVRGGASGSAATRGADRFDSSFSDVLAAHWRLKRSASVAGVDADDDPDGLAGAPSSAGGGRRHRKRRRVSLPSTPGGTRGAGRGAAPVVDGPPSDGWGDGWGGAASDSSSASWSTAYGSDDGRQAHKVGADLGRGGGGSGVESACELGGRARGRPARRVRRCARWPSPSPLPLPPPPPAEAVPQPRWWVVVDPPAPALAASPSAAEPAATATAVGASATTATAVAAGAVATVAAAPPVGSGDVSHPMSAQARECRAGRLRLRKRRRSPSPGGWSHWEVGRRPKRRSRT</sequence>
<feature type="compositionally biased region" description="Low complexity" evidence="1">
    <location>
        <begin position="95"/>
        <end position="108"/>
    </location>
</feature>
<feature type="compositionally biased region" description="Low complexity" evidence="1">
    <location>
        <begin position="1"/>
        <end position="14"/>
    </location>
</feature>
<dbReference type="AlphaFoldDB" id="A0A1X6PBE4"/>
<feature type="compositionally biased region" description="Low complexity" evidence="1">
    <location>
        <begin position="199"/>
        <end position="209"/>
    </location>
</feature>
<feature type="compositionally biased region" description="Basic residues" evidence="1">
    <location>
        <begin position="352"/>
        <end position="362"/>
    </location>
</feature>
<reference evidence="2 3" key="1">
    <citation type="submission" date="2017-03" db="EMBL/GenBank/DDBJ databases">
        <title>WGS assembly of Porphyra umbilicalis.</title>
        <authorList>
            <person name="Brawley S.H."/>
            <person name="Blouin N.A."/>
            <person name="Ficko-Blean E."/>
            <person name="Wheeler G.L."/>
            <person name="Lohr M."/>
            <person name="Goodson H.V."/>
            <person name="Jenkins J.W."/>
            <person name="Blaby-Haas C.E."/>
            <person name="Helliwell K.E."/>
            <person name="Chan C."/>
            <person name="Marriage T."/>
            <person name="Bhattacharya D."/>
            <person name="Klein A.S."/>
            <person name="Badis Y."/>
            <person name="Brodie J."/>
            <person name="Cao Y."/>
            <person name="Collen J."/>
            <person name="Dittami S.M."/>
            <person name="Gachon C.M."/>
            <person name="Green B.R."/>
            <person name="Karpowicz S."/>
            <person name="Kim J.W."/>
            <person name="Kudahl U."/>
            <person name="Lin S."/>
            <person name="Michel G."/>
            <person name="Mittag M."/>
            <person name="Olson B.J."/>
            <person name="Pangilinan J."/>
            <person name="Peng Y."/>
            <person name="Qiu H."/>
            <person name="Shu S."/>
            <person name="Singer J.T."/>
            <person name="Smith A.G."/>
            <person name="Sprecher B.N."/>
            <person name="Wagner V."/>
            <person name="Wang W."/>
            <person name="Wang Z.-Y."/>
            <person name="Yan J."/>
            <person name="Yarish C."/>
            <person name="Zoeuner-Riek S."/>
            <person name="Zhuang Y."/>
            <person name="Zou Y."/>
            <person name="Lindquist E.A."/>
            <person name="Grimwood J."/>
            <person name="Barry K."/>
            <person name="Rokhsar D.S."/>
            <person name="Schmutz J."/>
            <person name="Stiller J.W."/>
            <person name="Grossman A.R."/>
            <person name="Prochnik S.E."/>
        </authorList>
    </citation>
    <scope>NUCLEOTIDE SEQUENCE [LARGE SCALE GENOMIC DNA]</scope>
    <source>
        <strain evidence="2">4086291</strain>
    </source>
</reference>
<feature type="region of interest" description="Disordered" evidence="1">
    <location>
        <begin position="1"/>
        <end position="113"/>
    </location>
</feature>
<feature type="region of interest" description="Disordered" evidence="1">
    <location>
        <begin position="331"/>
        <end position="383"/>
    </location>
</feature>